<evidence type="ECO:0000313" key="1">
    <source>
        <dbReference type="EMBL" id="RVW13645.1"/>
    </source>
</evidence>
<comment type="caution">
    <text evidence="1">The sequence shown here is derived from an EMBL/GenBank/DDBJ whole genome shotgun (WGS) entry which is preliminary data.</text>
</comment>
<protein>
    <submittedName>
        <fullName evidence="1">Uncharacterized protein</fullName>
    </submittedName>
</protein>
<evidence type="ECO:0000313" key="2">
    <source>
        <dbReference type="Proteomes" id="UP000288805"/>
    </source>
</evidence>
<dbReference type="InterPro" id="IPR052343">
    <property type="entry name" value="Retrotransposon-Effector_Assoc"/>
</dbReference>
<sequence length="350" mass="40165">MSLVIVPSLKKSLGGKSSRALWLKEGDSNTKFFHHMANARRRGNFISSLTVRGVRLDKEEELKEEIGSYFKSMFEETPMRRLDVDSGLFRTLDPLDNETLEGPFSKEEIFEELHTQNTIFRSLNATFLILIPKKAWASDVQDFRPISFMGSLYKIIAKVLANRLKRVMGKVVSNGQNAFVGGRQILDAVLVANEAIDSRKRSSSADKKHGGLGLRHLEIFNQALLGKWLWRFPLKRESFWRKVIVGKFGEEEGGWTTKEVRDSYGMGLWKDIRKGQEDFFLRTSIRIGNGRLVRFWWDIWVRDFKLKDLFPLLFRNATHNSAAMADLWGDKEVEVGVGRCTLEDLSKIGD</sequence>
<dbReference type="AlphaFoldDB" id="A0A438BRP4"/>
<gene>
    <name evidence="1" type="ORF">CK203_088800</name>
</gene>
<dbReference type="PANTHER" id="PTHR46890">
    <property type="entry name" value="NON-LTR RETROLELEMENT REVERSE TRANSCRIPTASE-LIKE PROTEIN-RELATED"/>
    <property type="match status" value="1"/>
</dbReference>
<organism evidence="1 2">
    <name type="scientific">Vitis vinifera</name>
    <name type="common">Grape</name>
    <dbReference type="NCBI Taxonomy" id="29760"/>
    <lineage>
        <taxon>Eukaryota</taxon>
        <taxon>Viridiplantae</taxon>
        <taxon>Streptophyta</taxon>
        <taxon>Embryophyta</taxon>
        <taxon>Tracheophyta</taxon>
        <taxon>Spermatophyta</taxon>
        <taxon>Magnoliopsida</taxon>
        <taxon>eudicotyledons</taxon>
        <taxon>Gunneridae</taxon>
        <taxon>Pentapetalae</taxon>
        <taxon>rosids</taxon>
        <taxon>Vitales</taxon>
        <taxon>Vitaceae</taxon>
        <taxon>Viteae</taxon>
        <taxon>Vitis</taxon>
    </lineage>
</organism>
<proteinExistence type="predicted"/>
<dbReference type="PANTHER" id="PTHR46890:SF1">
    <property type="entry name" value="REVERSE TRANSCRIPTASE DOMAIN-CONTAINING PROTEIN"/>
    <property type="match status" value="1"/>
</dbReference>
<dbReference type="EMBL" id="QGNW01002648">
    <property type="protein sequence ID" value="RVW13645.1"/>
    <property type="molecule type" value="Genomic_DNA"/>
</dbReference>
<reference evidence="1 2" key="1">
    <citation type="journal article" date="2018" name="PLoS Genet.">
        <title>Population sequencing reveals clonal diversity and ancestral inbreeding in the grapevine cultivar Chardonnay.</title>
        <authorList>
            <person name="Roach M.J."/>
            <person name="Johnson D.L."/>
            <person name="Bohlmann J."/>
            <person name="van Vuuren H.J."/>
            <person name="Jones S.J."/>
            <person name="Pretorius I.S."/>
            <person name="Schmidt S.A."/>
            <person name="Borneman A.R."/>
        </authorList>
    </citation>
    <scope>NUCLEOTIDE SEQUENCE [LARGE SCALE GENOMIC DNA]</scope>
    <source>
        <strain evidence="2">cv. Chardonnay</strain>
        <tissue evidence="1">Leaf</tissue>
    </source>
</reference>
<accession>A0A438BRP4</accession>
<dbReference type="Proteomes" id="UP000288805">
    <property type="component" value="Unassembled WGS sequence"/>
</dbReference>
<name>A0A438BRP4_VITVI</name>